<protein>
    <recommendedName>
        <fullName evidence="4">Reverse transcriptase Ty1/copia-type domain-containing protein</fullName>
    </recommendedName>
</protein>
<dbReference type="GO" id="GO:0051879">
    <property type="term" value="F:Hsp90 protein binding"/>
    <property type="evidence" value="ECO:0007669"/>
    <property type="project" value="TreeGrafter"/>
</dbReference>
<dbReference type="GeneID" id="54781342"/>
<accession>A0A642UVT8</accession>
<evidence type="ECO:0000256" key="3">
    <source>
        <dbReference type="SAM" id="MobiDB-lite"/>
    </source>
</evidence>
<dbReference type="SUPFAM" id="SSF48452">
    <property type="entry name" value="TPR-like"/>
    <property type="match status" value="1"/>
</dbReference>
<gene>
    <name evidence="5" type="ORF">DIURU_002691</name>
</gene>
<dbReference type="PANTHER" id="PTHR22904:SF523">
    <property type="entry name" value="STRESS-INDUCED-PHOSPHOPROTEIN 1"/>
    <property type="match status" value="1"/>
</dbReference>
<proteinExistence type="predicted"/>
<organism evidence="5 6">
    <name type="scientific">Diutina rugosa</name>
    <name type="common">Yeast</name>
    <name type="synonym">Candida rugosa</name>
    <dbReference type="NCBI Taxonomy" id="5481"/>
    <lineage>
        <taxon>Eukaryota</taxon>
        <taxon>Fungi</taxon>
        <taxon>Dikarya</taxon>
        <taxon>Ascomycota</taxon>
        <taxon>Saccharomycotina</taxon>
        <taxon>Pichiomycetes</taxon>
        <taxon>Debaryomycetaceae</taxon>
        <taxon>Diutina</taxon>
    </lineage>
</organism>
<feature type="compositionally biased region" description="Basic and acidic residues" evidence="3">
    <location>
        <begin position="19"/>
        <end position="28"/>
    </location>
</feature>
<evidence type="ECO:0000313" key="6">
    <source>
        <dbReference type="Proteomes" id="UP000449547"/>
    </source>
</evidence>
<keyword evidence="2" id="KW-0802">TPR repeat</keyword>
<dbReference type="Pfam" id="PF07727">
    <property type="entry name" value="RVT_2"/>
    <property type="match status" value="1"/>
</dbReference>
<dbReference type="VEuPathDB" id="FungiDB:DIURU_002691"/>
<sequence length="612" mass="69983">MNGKQTSVNSKSGAGSSKAEADKLKERGNQLYKQRNFDEAISLYKSAWDTYKDPTYLNNRSAAEIEKGDLQAALYSSYQAVEKGRELNADAKILAKSYNRLATIHSKLDAPGMTARFYCESLKVEYNPDIVTKLQATQKELKKLETKEFAAEKAKTGTPKVYEPYTQEESEYDSSRIIHKLQWNFRTKYRVKPNGDKEPYYKVFSSTSTPVPKSRLYRPSQQSLRMVLSHAIGNKYSIQQYDINLSDIHIELPEDEQVYVRYTVGSLAKTPDHDGLVVRPYPYVVVGAKHSEKLFYEHFDSFLTELGFKSFKSDKGIWVLASEGRMKVIVMIADDDILLCGRTDADVKWIASKFEEKHKNNVHNLGTPSSMMGNEINYDAKSGKVTQTRVAFTERLVQKYRRRPNKTSKGPIDPLFESEWYTVQSKNVVTGPALATKKKYYSRLIADMMALSKSVRCDLGAVVAILAHLTPHVNDWLIRRAEQLLDYFIETKNEGMEIRVGFHPTENFEAELLVNRNDFKPFQVLVSPSVYSKYGLMDYNFYMFVCPEKVLEGDIKYTLEQEAPTATIDDLSPAEVTQAAAYKRGNDEMEAMIDRLDELNYFLLYGEEIPKK</sequence>
<dbReference type="PANTHER" id="PTHR22904">
    <property type="entry name" value="TPR REPEAT CONTAINING PROTEIN"/>
    <property type="match status" value="1"/>
</dbReference>
<comment type="caution">
    <text evidence="5">The sequence shown here is derived from an EMBL/GenBank/DDBJ whole genome shotgun (WGS) entry which is preliminary data.</text>
</comment>
<keyword evidence="6" id="KW-1185">Reference proteome</keyword>
<feature type="region of interest" description="Disordered" evidence="3">
    <location>
        <begin position="1"/>
        <end position="28"/>
    </location>
</feature>
<dbReference type="EMBL" id="SWFT01000082">
    <property type="protein sequence ID" value="KAA8902795.1"/>
    <property type="molecule type" value="Genomic_DNA"/>
</dbReference>
<evidence type="ECO:0000256" key="2">
    <source>
        <dbReference type="ARBA" id="ARBA00022803"/>
    </source>
</evidence>
<feature type="domain" description="Reverse transcriptase Ty1/copia-type" evidence="4">
    <location>
        <begin position="222"/>
        <end position="412"/>
    </location>
</feature>
<name>A0A642UVT8_DIURU</name>
<dbReference type="InterPro" id="IPR011990">
    <property type="entry name" value="TPR-like_helical_dom_sf"/>
</dbReference>
<dbReference type="InterPro" id="IPR013103">
    <property type="entry name" value="RVT_2"/>
</dbReference>
<evidence type="ECO:0000259" key="4">
    <source>
        <dbReference type="Pfam" id="PF07727"/>
    </source>
</evidence>
<dbReference type="Gene3D" id="1.25.40.10">
    <property type="entry name" value="Tetratricopeptide repeat domain"/>
    <property type="match status" value="1"/>
</dbReference>
<dbReference type="RefSeq" id="XP_034012543.1">
    <property type="nucleotide sequence ID" value="XM_034155370.1"/>
</dbReference>
<dbReference type="OrthoDB" id="5423336at2759"/>
<dbReference type="Proteomes" id="UP000449547">
    <property type="component" value="Unassembled WGS sequence"/>
</dbReference>
<reference evidence="5 6" key="1">
    <citation type="submission" date="2019-07" db="EMBL/GenBank/DDBJ databases">
        <title>Genome assembly of two rare yeast pathogens: Diutina rugosa and Trichomonascus ciferrii.</title>
        <authorList>
            <person name="Mixao V."/>
            <person name="Saus E."/>
            <person name="Hansen A."/>
            <person name="Lass-Flor C."/>
            <person name="Gabaldon T."/>
        </authorList>
    </citation>
    <scope>NUCLEOTIDE SEQUENCE [LARGE SCALE GENOMIC DNA]</scope>
    <source>
        <strain evidence="5 6">CBS 613</strain>
    </source>
</reference>
<keyword evidence="1" id="KW-0677">Repeat</keyword>
<evidence type="ECO:0000313" key="5">
    <source>
        <dbReference type="EMBL" id="KAA8902795.1"/>
    </source>
</evidence>
<evidence type="ECO:0000256" key="1">
    <source>
        <dbReference type="ARBA" id="ARBA00022737"/>
    </source>
</evidence>
<dbReference type="AlphaFoldDB" id="A0A642UVT8"/>